<evidence type="ECO:0000313" key="1">
    <source>
        <dbReference type="EMBL" id="RDX51350.1"/>
    </source>
</evidence>
<dbReference type="AlphaFoldDB" id="A0A371DFN2"/>
<sequence length="128" mass="14327">RKVINAILYPVATSGPRSIPLPVLFNPDDDIGASGLVEDVRVQHWFPHGTVYTRIHVVPGTTLTLTNDYTIVTSRHPERAPHNQSIDSRLSAVTRGNVLVLRHARQYSSLVTNIHSSERNLVEFVVRQ</sequence>
<name>A0A371DFN2_9APHY</name>
<evidence type="ECO:0000313" key="2">
    <source>
        <dbReference type="Proteomes" id="UP000256964"/>
    </source>
</evidence>
<organism evidence="1 2">
    <name type="scientific">Lentinus brumalis</name>
    <dbReference type="NCBI Taxonomy" id="2498619"/>
    <lineage>
        <taxon>Eukaryota</taxon>
        <taxon>Fungi</taxon>
        <taxon>Dikarya</taxon>
        <taxon>Basidiomycota</taxon>
        <taxon>Agaricomycotina</taxon>
        <taxon>Agaricomycetes</taxon>
        <taxon>Polyporales</taxon>
        <taxon>Polyporaceae</taxon>
        <taxon>Lentinus</taxon>
    </lineage>
</organism>
<proteinExistence type="predicted"/>
<keyword evidence="2" id="KW-1185">Reference proteome</keyword>
<reference evidence="1 2" key="1">
    <citation type="journal article" date="2018" name="Biotechnol. Biofuels">
        <title>Integrative visual omics of the white-rot fungus Polyporus brumalis exposes the biotechnological potential of its oxidative enzymes for delignifying raw plant biomass.</title>
        <authorList>
            <person name="Miyauchi S."/>
            <person name="Rancon A."/>
            <person name="Drula E."/>
            <person name="Hage H."/>
            <person name="Chaduli D."/>
            <person name="Favel A."/>
            <person name="Grisel S."/>
            <person name="Henrissat B."/>
            <person name="Herpoel-Gimbert I."/>
            <person name="Ruiz-Duenas F.J."/>
            <person name="Chevret D."/>
            <person name="Hainaut M."/>
            <person name="Lin J."/>
            <person name="Wang M."/>
            <person name="Pangilinan J."/>
            <person name="Lipzen A."/>
            <person name="Lesage-Meessen L."/>
            <person name="Navarro D."/>
            <person name="Riley R."/>
            <person name="Grigoriev I.V."/>
            <person name="Zhou S."/>
            <person name="Raouche S."/>
            <person name="Rosso M.N."/>
        </authorList>
    </citation>
    <scope>NUCLEOTIDE SEQUENCE [LARGE SCALE GENOMIC DNA]</scope>
    <source>
        <strain evidence="1 2">BRFM 1820</strain>
    </source>
</reference>
<dbReference type="EMBL" id="KZ857395">
    <property type="protein sequence ID" value="RDX51350.1"/>
    <property type="molecule type" value="Genomic_DNA"/>
</dbReference>
<dbReference type="Proteomes" id="UP000256964">
    <property type="component" value="Unassembled WGS sequence"/>
</dbReference>
<feature type="non-terminal residue" evidence="1">
    <location>
        <position position="1"/>
    </location>
</feature>
<dbReference type="OrthoDB" id="2944114at2759"/>
<accession>A0A371DFN2</accession>
<protein>
    <submittedName>
        <fullName evidence="1">Uncharacterized protein</fullName>
    </submittedName>
</protein>
<gene>
    <name evidence="1" type="ORF">OH76DRAFT_1347352</name>
</gene>